<organism evidence="2 3">
    <name type="scientific">Portunus trituberculatus</name>
    <name type="common">Swimming crab</name>
    <name type="synonym">Neptunus trituberculatus</name>
    <dbReference type="NCBI Taxonomy" id="210409"/>
    <lineage>
        <taxon>Eukaryota</taxon>
        <taxon>Metazoa</taxon>
        <taxon>Ecdysozoa</taxon>
        <taxon>Arthropoda</taxon>
        <taxon>Crustacea</taxon>
        <taxon>Multicrustacea</taxon>
        <taxon>Malacostraca</taxon>
        <taxon>Eumalacostraca</taxon>
        <taxon>Eucarida</taxon>
        <taxon>Decapoda</taxon>
        <taxon>Pleocyemata</taxon>
        <taxon>Brachyura</taxon>
        <taxon>Eubrachyura</taxon>
        <taxon>Portunoidea</taxon>
        <taxon>Portunidae</taxon>
        <taxon>Portuninae</taxon>
        <taxon>Portunus</taxon>
    </lineage>
</organism>
<proteinExistence type="predicted"/>
<keyword evidence="3" id="KW-1185">Reference proteome</keyword>
<sequence length="87" mass="9389">MTLEKGNKKRPELDLVASRQDNETTPFSGRPSSTAPQLSHSSSPLPPPQPPPPPPPPPPSSPSPPPPQGLKWKVLQAAQFKSLWNLN</sequence>
<feature type="compositionally biased region" description="Basic and acidic residues" evidence="1">
    <location>
        <begin position="1"/>
        <end position="13"/>
    </location>
</feature>
<evidence type="ECO:0000313" key="3">
    <source>
        <dbReference type="Proteomes" id="UP000324222"/>
    </source>
</evidence>
<protein>
    <submittedName>
        <fullName evidence="2">Uncharacterized protein</fullName>
    </submittedName>
</protein>
<accession>A0A5B7H6Z0</accession>
<dbReference type="AlphaFoldDB" id="A0A5B7H6Z0"/>
<gene>
    <name evidence="2" type="ORF">E2C01_060997</name>
</gene>
<comment type="caution">
    <text evidence="2">The sequence shown here is derived from an EMBL/GenBank/DDBJ whole genome shotgun (WGS) entry which is preliminary data.</text>
</comment>
<name>A0A5B7H6Z0_PORTR</name>
<dbReference type="Proteomes" id="UP000324222">
    <property type="component" value="Unassembled WGS sequence"/>
</dbReference>
<reference evidence="2 3" key="1">
    <citation type="submission" date="2019-05" db="EMBL/GenBank/DDBJ databases">
        <title>Another draft genome of Portunus trituberculatus and its Hox gene families provides insights of decapod evolution.</title>
        <authorList>
            <person name="Jeong J.-H."/>
            <person name="Song I."/>
            <person name="Kim S."/>
            <person name="Choi T."/>
            <person name="Kim D."/>
            <person name="Ryu S."/>
            <person name="Kim W."/>
        </authorList>
    </citation>
    <scope>NUCLEOTIDE SEQUENCE [LARGE SCALE GENOMIC DNA]</scope>
    <source>
        <tissue evidence="2">Muscle</tissue>
    </source>
</reference>
<evidence type="ECO:0000256" key="1">
    <source>
        <dbReference type="SAM" id="MobiDB-lite"/>
    </source>
</evidence>
<feature type="region of interest" description="Disordered" evidence="1">
    <location>
        <begin position="1"/>
        <end position="71"/>
    </location>
</feature>
<feature type="compositionally biased region" description="Polar residues" evidence="1">
    <location>
        <begin position="23"/>
        <end position="35"/>
    </location>
</feature>
<evidence type="ECO:0000313" key="2">
    <source>
        <dbReference type="EMBL" id="MPC66842.1"/>
    </source>
</evidence>
<dbReference type="EMBL" id="VSRR010025390">
    <property type="protein sequence ID" value="MPC66842.1"/>
    <property type="molecule type" value="Genomic_DNA"/>
</dbReference>
<feature type="compositionally biased region" description="Pro residues" evidence="1">
    <location>
        <begin position="44"/>
        <end position="68"/>
    </location>
</feature>